<dbReference type="Proteomes" id="UP000463868">
    <property type="component" value="Chromosome"/>
</dbReference>
<proteinExistence type="predicted"/>
<evidence type="ECO:0000313" key="5">
    <source>
        <dbReference type="Proteomes" id="UP000463868"/>
    </source>
</evidence>
<gene>
    <name evidence="3" type="ORF">AhaeAN43_08155</name>
    <name evidence="2" type="ORF">AHTJR_07785</name>
</gene>
<dbReference type="Proteomes" id="UP000294395">
    <property type="component" value="Chromosome"/>
</dbReference>
<organism evidence="3 5">
    <name type="scientific">Acinetobacter haemolyticus</name>
    <dbReference type="NCBI Taxonomy" id="29430"/>
    <lineage>
        <taxon>Bacteria</taxon>
        <taxon>Pseudomonadati</taxon>
        <taxon>Pseudomonadota</taxon>
        <taxon>Gammaproteobacteria</taxon>
        <taxon>Moraxellales</taxon>
        <taxon>Moraxellaceae</taxon>
        <taxon>Acinetobacter</taxon>
    </lineage>
</organism>
<name>A0A372MQ11_ACIHA</name>
<dbReference type="EMBL" id="CP038009">
    <property type="protein sequence ID" value="QBQ16182.1"/>
    <property type="molecule type" value="Genomic_DNA"/>
</dbReference>
<dbReference type="AlphaFoldDB" id="A0A372MQ11"/>
<protein>
    <submittedName>
        <fullName evidence="3">RES domain-containing protein</fullName>
    </submittedName>
</protein>
<evidence type="ECO:0000259" key="1">
    <source>
        <dbReference type="SMART" id="SM00953"/>
    </source>
</evidence>
<dbReference type="Pfam" id="PF08808">
    <property type="entry name" value="RES"/>
    <property type="match status" value="1"/>
</dbReference>
<dbReference type="EMBL" id="CP031976">
    <property type="protein sequence ID" value="QHI13355.1"/>
    <property type="molecule type" value="Genomic_DNA"/>
</dbReference>
<dbReference type="SMART" id="SM00953">
    <property type="entry name" value="RES"/>
    <property type="match status" value="1"/>
</dbReference>
<reference evidence="3 5" key="1">
    <citation type="submission" date="2018-08" db="EMBL/GenBank/DDBJ databases">
        <title>Analysis of the genomic diversity of Mexican Acinetobacter haemolyticus clinical isolates.</title>
        <authorList>
            <person name="Castro-Jaimes S."/>
            <person name="Cevallos M.A."/>
        </authorList>
    </citation>
    <scope>NUCLEOTIDE SEQUENCE [LARGE SCALE GENOMIC DNA]</scope>
    <source>
        <strain evidence="3 5">AN43</strain>
    </source>
</reference>
<dbReference type="RefSeq" id="WP_004639220.1">
    <property type="nucleotide sequence ID" value="NZ_CAXNZT010000001.1"/>
</dbReference>
<reference evidence="2 4" key="2">
    <citation type="submission" date="2019-03" db="EMBL/GenBank/DDBJ databases">
        <title>Complete genome sequence of two outbreak-associated Acinetobacter haemolyticus strains.</title>
        <authorList>
            <person name="Bai L."/>
            <person name="Zhang S.-C."/>
            <person name="Deng Y."/>
            <person name="Song C.-C."/>
            <person name="Kang G.-B."/>
            <person name="Dong Y."/>
            <person name="Wang Y."/>
            <person name="Gao F."/>
            <person name="Huang H."/>
        </authorList>
    </citation>
    <scope>NUCLEOTIDE SEQUENCE [LARGE SCALE GENOMIC DNA]</scope>
    <source>
        <strain evidence="2 4">TJR01</strain>
    </source>
</reference>
<evidence type="ECO:0000313" key="4">
    <source>
        <dbReference type="Proteomes" id="UP000294395"/>
    </source>
</evidence>
<evidence type="ECO:0000313" key="3">
    <source>
        <dbReference type="EMBL" id="QHI13355.1"/>
    </source>
</evidence>
<accession>A0A372MQ11</accession>
<evidence type="ECO:0000313" key="2">
    <source>
        <dbReference type="EMBL" id="QBQ16182.1"/>
    </source>
</evidence>
<dbReference type="InterPro" id="IPR014914">
    <property type="entry name" value="RES_dom"/>
</dbReference>
<feature type="domain" description="RES" evidence="1">
    <location>
        <begin position="75"/>
        <end position="213"/>
    </location>
</feature>
<sequence length="254" mass="29094">MTAIEQNLWQSCEGNKQVSPLSGTLYRLVESQEQIATRQLVDTLEEQALLEDMLELVKPPYPPKSEHLHYLLKTPFRYPPLKWGSRFGRTFEPSIFYGGCSVNVTLAESAYYRFVFWYSMDGAPKKKTIRTEHTLFSVGYHCHKGIRLQSPPFDQYLDLIAHPTNYSYAQLLGTAMRNEGVEIFEYPSARASDHATCVGLFTAEHFSQNSPLDREQWFCDIGAEEVIFKAVEGSDIVRFELSQFLQQGIFPMPA</sequence>